<dbReference type="AlphaFoldDB" id="A0AAN8JQZ9"/>
<protein>
    <recommendedName>
        <fullName evidence="3">MAP3K12-binding inhibitory protein 1</fullName>
    </recommendedName>
</protein>
<accession>A0AAN8JQZ9</accession>
<evidence type="ECO:0000313" key="1">
    <source>
        <dbReference type="EMBL" id="KAK6181507.1"/>
    </source>
</evidence>
<comment type="caution">
    <text evidence="1">The sequence shown here is derived from an EMBL/GenBank/DDBJ whole genome shotgun (WGS) entry which is preliminary data.</text>
</comment>
<reference evidence="1 2" key="1">
    <citation type="submission" date="2024-01" db="EMBL/GenBank/DDBJ databases">
        <title>The genome of the rayed Mediterranean limpet Patella caerulea (Linnaeus, 1758).</title>
        <authorList>
            <person name="Anh-Thu Weber A."/>
            <person name="Halstead-Nussloch G."/>
        </authorList>
    </citation>
    <scope>NUCLEOTIDE SEQUENCE [LARGE SCALE GENOMIC DNA]</scope>
    <source>
        <strain evidence="1">AATW-2023a</strain>
        <tissue evidence="1">Whole specimen</tissue>
    </source>
</reference>
<dbReference type="Proteomes" id="UP001347796">
    <property type="component" value="Unassembled WGS sequence"/>
</dbReference>
<dbReference type="EMBL" id="JAZGQO010000007">
    <property type="protein sequence ID" value="KAK6181507.1"/>
    <property type="molecule type" value="Genomic_DNA"/>
</dbReference>
<gene>
    <name evidence="1" type="ORF">SNE40_009345</name>
</gene>
<evidence type="ECO:0000313" key="2">
    <source>
        <dbReference type="Proteomes" id="UP001347796"/>
    </source>
</evidence>
<organism evidence="1 2">
    <name type="scientific">Patella caerulea</name>
    <name type="common">Rayed Mediterranean limpet</name>
    <dbReference type="NCBI Taxonomy" id="87958"/>
    <lineage>
        <taxon>Eukaryota</taxon>
        <taxon>Metazoa</taxon>
        <taxon>Spiralia</taxon>
        <taxon>Lophotrochozoa</taxon>
        <taxon>Mollusca</taxon>
        <taxon>Gastropoda</taxon>
        <taxon>Patellogastropoda</taxon>
        <taxon>Patelloidea</taxon>
        <taxon>Patellidae</taxon>
        <taxon>Patella</taxon>
    </lineage>
</organism>
<evidence type="ECO:0008006" key="3">
    <source>
        <dbReference type="Google" id="ProtNLM"/>
    </source>
</evidence>
<proteinExistence type="predicted"/>
<keyword evidence="2" id="KW-1185">Reference proteome</keyword>
<sequence length="293" mass="33498">MEKCENIFLGIIPDICDYLCAVKSLQKSELNFIVAAPARPIENERLKEYLGVLYSKIKSCFLGESESREFKDEISPENLSMSGKTHQEQDEKILYPVDSKSHENTVQIRASKSEIDRRIESYMNQKQNEVNEFNKREFSFGSGLTTESWSCARTDSVFIPRAGSRSHIKITKVVNSFGPQTQLLSTNQDEVCSEPSKKEEQSVSGIEERLKNIETHSHVNNESKDVCARLKTLENRILFLEGLSPEYFNHIPARKYVKRSHEPKINQISSQSSISLADIDSQIQMLRESLLNK</sequence>
<name>A0AAN8JQZ9_PATCE</name>